<accession>A0A8T0TCQ7</accession>
<organism evidence="1 2">
    <name type="scientific">Panicum virgatum</name>
    <name type="common">Blackwell switchgrass</name>
    <dbReference type="NCBI Taxonomy" id="38727"/>
    <lineage>
        <taxon>Eukaryota</taxon>
        <taxon>Viridiplantae</taxon>
        <taxon>Streptophyta</taxon>
        <taxon>Embryophyta</taxon>
        <taxon>Tracheophyta</taxon>
        <taxon>Spermatophyta</taxon>
        <taxon>Magnoliopsida</taxon>
        <taxon>Liliopsida</taxon>
        <taxon>Poales</taxon>
        <taxon>Poaceae</taxon>
        <taxon>PACMAD clade</taxon>
        <taxon>Panicoideae</taxon>
        <taxon>Panicodae</taxon>
        <taxon>Paniceae</taxon>
        <taxon>Panicinae</taxon>
        <taxon>Panicum</taxon>
        <taxon>Panicum sect. Hiantes</taxon>
    </lineage>
</organism>
<sequence length="131" mass="14496">MPEQNTTPDLQKCRDQKAMAMHSSLTAAKRYCDKPCEYVDPEDEAEPSNMLQEFLNSISDDDEDEVPGCAFKGVGIPSQSYYNVSEVISNATLEDIKSVLECNGLNGISVVVVEGPFSMHYTNVFISLCFL</sequence>
<reference evidence="1" key="1">
    <citation type="submission" date="2020-05" db="EMBL/GenBank/DDBJ databases">
        <title>WGS assembly of Panicum virgatum.</title>
        <authorList>
            <person name="Lovell J.T."/>
            <person name="Jenkins J."/>
            <person name="Shu S."/>
            <person name="Juenger T.E."/>
            <person name="Schmutz J."/>
        </authorList>
    </citation>
    <scope>NUCLEOTIDE SEQUENCE</scope>
    <source>
        <strain evidence="1">AP13</strain>
    </source>
</reference>
<dbReference type="AlphaFoldDB" id="A0A8T0TCQ7"/>
<name>A0A8T0TCQ7_PANVG</name>
<protein>
    <submittedName>
        <fullName evidence="1">Uncharacterized protein</fullName>
    </submittedName>
</protein>
<keyword evidence="2" id="KW-1185">Reference proteome</keyword>
<proteinExistence type="predicted"/>
<dbReference type="Proteomes" id="UP000823388">
    <property type="component" value="Chromosome 4K"/>
</dbReference>
<comment type="caution">
    <text evidence="1">The sequence shown here is derived from an EMBL/GenBank/DDBJ whole genome shotgun (WGS) entry which is preliminary data.</text>
</comment>
<evidence type="ECO:0000313" key="1">
    <source>
        <dbReference type="EMBL" id="KAG2609421.1"/>
    </source>
</evidence>
<dbReference type="EMBL" id="CM029043">
    <property type="protein sequence ID" value="KAG2609421.1"/>
    <property type="molecule type" value="Genomic_DNA"/>
</dbReference>
<evidence type="ECO:0000313" key="2">
    <source>
        <dbReference type="Proteomes" id="UP000823388"/>
    </source>
</evidence>
<gene>
    <name evidence="1" type="ORF">PVAP13_4KG038000</name>
</gene>